<dbReference type="GeneID" id="107222062"/>
<dbReference type="Proteomes" id="UP000829291">
    <property type="component" value="Chromosome 4"/>
</dbReference>
<dbReference type="Pfam" id="PF09133">
    <property type="entry name" value="SANTA"/>
    <property type="match status" value="1"/>
</dbReference>
<reference evidence="4" key="1">
    <citation type="submission" date="2025-08" db="UniProtKB">
        <authorList>
            <consortium name="RefSeq"/>
        </authorList>
    </citation>
    <scope>IDENTIFICATION</scope>
    <source>
        <tissue evidence="4">Thorax and Abdomen</tissue>
    </source>
</reference>
<dbReference type="OrthoDB" id="118550at2759"/>
<protein>
    <submittedName>
        <fullName evidence="4">Uncharacterized protein LOC107222062</fullName>
    </submittedName>
</protein>
<sequence>MESFSKKSDPVGIIPNDSSGVSYGNCDSEAYRTSVRSLDCHVAHLNSLKKKIRSITLWIVKLNDDDQVVIEGNLECGTRVRTKPIANRVTSSRILSKFKHAYHLIGNMADLQHELPVFVRRKFQQGFPEDWEAIIDIWKRFIITSGCDEATRLLCIPEGLFVNEKLKLTVNGSNENSRFVKDIEKVTMVNETTYPMIKNGTDESIGEYHQNEKLVNSLAETKTCESILDHEVSDKISKTPNDTKQLTAWTPLLQLGDNAGCYLAFKGTLLSSMGHAVNRNHVTGIVHRRISPRIIETINHEFYELMGDLNNTKRSIPKELILWCRNGCPKQINLFCENWRLLKNDETESYKHLVSDGKLKDEDNDVLTTNNHKKSGNYSKKVRSLSPVQTAKNRVKRKRILTELNHSDANDAITNNMTPNRKEASRMPASDLQVNSLSKIRRKLSTHVFENSREDTNIADITLGVNLKKLEEIRPTIKHDIKHQRLPLSREPVISYVYHDSFKVNDNDLSDGV</sequence>
<name>A0A6J0BQD8_NEOLC</name>
<dbReference type="InterPro" id="IPR015216">
    <property type="entry name" value="SANTA"/>
</dbReference>
<dbReference type="KEGG" id="nlo:107222062"/>
<dbReference type="InParanoid" id="A0A6J0BQD8"/>
<dbReference type="RefSeq" id="XP_015516760.2">
    <property type="nucleotide sequence ID" value="XM_015661274.2"/>
</dbReference>
<evidence type="ECO:0000313" key="3">
    <source>
        <dbReference type="Proteomes" id="UP000829291"/>
    </source>
</evidence>
<accession>A0A6J0BQD8</accession>
<evidence type="ECO:0000313" key="4">
    <source>
        <dbReference type="RefSeq" id="XP_015516760.2"/>
    </source>
</evidence>
<feature type="region of interest" description="Disordered" evidence="1">
    <location>
        <begin position="410"/>
        <end position="431"/>
    </location>
</feature>
<proteinExistence type="predicted"/>
<dbReference type="AlphaFoldDB" id="A0A6J0BQD8"/>
<evidence type="ECO:0000256" key="1">
    <source>
        <dbReference type="SAM" id="MobiDB-lite"/>
    </source>
</evidence>
<keyword evidence="3" id="KW-1185">Reference proteome</keyword>
<evidence type="ECO:0000259" key="2">
    <source>
        <dbReference type="Pfam" id="PF09133"/>
    </source>
</evidence>
<organism evidence="4">
    <name type="scientific">Neodiprion lecontei</name>
    <name type="common">Redheaded pine sawfly</name>
    <dbReference type="NCBI Taxonomy" id="441921"/>
    <lineage>
        <taxon>Eukaryota</taxon>
        <taxon>Metazoa</taxon>
        <taxon>Ecdysozoa</taxon>
        <taxon>Arthropoda</taxon>
        <taxon>Hexapoda</taxon>
        <taxon>Insecta</taxon>
        <taxon>Pterygota</taxon>
        <taxon>Neoptera</taxon>
        <taxon>Endopterygota</taxon>
        <taxon>Hymenoptera</taxon>
        <taxon>Tenthredinoidea</taxon>
        <taxon>Diprionidae</taxon>
        <taxon>Diprioninae</taxon>
        <taxon>Neodiprion</taxon>
    </lineage>
</organism>
<gene>
    <name evidence="4" type="primary">LOC107222062</name>
</gene>
<feature type="domain" description="SANTA" evidence="2">
    <location>
        <begin position="56"/>
        <end position="133"/>
    </location>
</feature>